<protein>
    <submittedName>
        <fullName evidence="1">Uncharacterized protein</fullName>
    </submittedName>
</protein>
<reference evidence="1" key="1">
    <citation type="journal article" date="2015" name="Nature">
        <title>Complex archaea that bridge the gap between prokaryotes and eukaryotes.</title>
        <authorList>
            <person name="Spang A."/>
            <person name="Saw J.H."/>
            <person name="Jorgensen S.L."/>
            <person name="Zaremba-Niedzwiedzka K."/>
            <person name="Martijn J."/>
            <person name="Lind A.E."/>
            <person name="van Eijk R."/>
            <person name="Schleper C."/>
            <person name="Guy L."/>
            <person name="Ettema T.J."/>
        </authorList>
    </citation>
    <scope>NUCLEOTIDE SEQUENCE</scope>
</reference>
<organism evidence="1">
    <name type="scientific">marine sediment metagenome</name>
    <dbReference type="NCBI Taxonomy" id="412755"/>
    <lineage>
        <taxon>unclassified sequences</taxon>
        <taxon>metagenomes</taxon>
        <taxon>ecological metagenomes</taxon>
    </lineage>
</organism>
<sequence>MGTVSTLMPLWKQAAGARGGLIWLLYDEFTTADAAPITSPRTCEPGPGTLTAFQPSNQLGIVGKKLTSADVAEYSALMDATVGGLTKTAGVAIHAKIDSFTSGDNTLILGINNDATPSAGMGGANIHMREGTIYRVNDGTNAVIIGGACSYPMHPLMVFRSTDTEAGVWMVINGKLVWVYKNTTTLNYPGIANHATIYEADNFGFLSLLANGYAEWDVDFSTVTDSKTNPASGTTYDADADHSYVCSFTVEDGSAVQVFSRYVDNTHYGMMFRVLSNRAPRLAYNIGGGDQILWTGSQLTDAVSYKFDLVVEGAVAKLYIDNVLQTPVAAANYQDITGGKVVHDLITNDIELSTHPLTLGIATDRVIAPQEDDTYSHSADFLAYIRNVTLPSSGTMEFQFRISGGDEITLQLASDGSIVLLDNADTEISAAAATVTDADDIALICEGSDGQIFVAGTSAGTTSTIAVVAGVAGKRSDATDGICDSIEFFPRDVSGLLPSKLV</sequence>
<comment type="caution">
    <text evidence="1">The sequence shown here is derived from an EMBL/GenBank/DDBJ whole genome shotgun (WGS) entry which is preliminary data.</text>
</comment>
<proteinExistence type="predicted"/>
<evidence type="ECO:0000313" key="1">
    <source>
        <dbReference type="EMBL" id="KKN79017.1"/>
    </source>
</evidence>
<dbReference type="AlphaFoldDB" id="A0A0F9TVP1"/>
<dbReference type="EMBL" id="LAZR01000254">
    <property type="protein sequence ID" value="KKN79017.1"/>
    <property type="molecule type" value="Genomic_DNA"/>
</dbReference>
<name>A0A0F9TVP1_9ZZZZ</name>
<gene>
    <name evidence="1" type="ORF">LCGC14_0344930</name>
</gene>
<accession>A0A0F9TVP1</accession>